<organism evidence="2 3">
    <name type="scientific">Frankia umida</name>
    <dbReference type="NCBI Taxonomy" id="573489"/>
    <lineage>
        <taxon>Bacteria</taxon>
        <taxon>Bacillati</taxon>
        <taxon>Actinomycetota</taxon>
        <taxon>Actinomycetes</taxon>
        <taxon>Frankiales</taxon>
        <taxon>Frankiaceae</taxon>
        <taxon>Frankia</taxon>
    </lineage>
</organism>
<dbReference type="InterPro" id="IPR022183">
    <property type="entry name" value="DUF3710"/>
</dbReference>
<proteinExistence type="predicted"/>
<evidence type="ECO:0000256" key="1">
    <source>
        <dbReference type="SAM" id="MobiDB-lite"/>
    </source>
</evidence>
<dbReference type="Pfam" id="PF12502">
    <property type="entry name" value="DUF3710"/>
    <property type="match status" value="1"/>
</dbReference>
<feature type="region of interest" description="Disordered" evidence="1">
    <location>
        <begin position="1"/>
        <end position="55"/>
    </location>
</feature>
<comment type="caution">
    <text evidence="2">The sequence shown here is derived from an EMBL/GenBank/DDBJ whole genome shotgun (WGS) entry which is preliminary data.</text>
</comment>
<protein>
    <submittedName>
        <fullName evidence="2">DUF3710 domain-containing protein</fullName>
    </submittedName>
</protein>
<sequence>MFGRRRREEESDDAPEGTPRSATGAAHATNGADGLGQAIPDVPDGPYDITESPQDGVHRLDLGALRLPALPGVQVQFQVEEASGQPLTVVVTDGRSAMELSVFAAPKSRGLWDEVRAEILAGVEASGGKEAGGSFGRELRIALPTGRPQESVPARMIGVDGPRWFLRAVVTGAAGSDPGAAPLLEETLRRIVVARGEEAMPVRDPLPLTLPREVADHPDGPGAPATAATTGRPALPTPGVRTAEIR</sequence>
<name>A0ABT0K3I7_9ACTN</name>
<dbReference type="Proteomes" id="UP001201873">
    <property type="component" value="Unassembled WGS sequence"/>
</dbReference>
<evidence type="ECO:0000313" key="2">
    <source>
        <dbReference type="EMBL" id="MCK9878064.1"/>
    </source>
</evidence>
<keyword evidence="3" id="KW-1185">Reference proteome</keyword>
<feature type="compositionally biased region" description="Low complexity" evidence="1">
    <location>
        <begin position="220"/>
        <end position="239"/>
    </location>
</feature>
<evidence type="ECO:0000313" key="3">
    <source>
        <dbReference type="Proteomes" id="UP001201873"/>
    </source>
</evidence>
<feature type="region of interest" description="Disordered" evidence="1">
    <location>
        <begin position="209"/>
        <end position="246"/>
    </location>
</feature>
<reference evidence="2 3" key="1">
    <citation type="submission" date="2022-04" db="EMBL/GenBank/DDBJ databases">
        <title>Genome diversity in the genus Frankia.</title>
        <authorList>
            <person name="Carlos-Shanley C."/>
            <person name="Hahn D."/>
        </authorList>
    </citation>
    <scope>NUCLEOTIDE SEQUENCE [LARGE SCALE GENOMIC DNA]</scope>
    <source>
        <strain evidence="2 3">Ag45/Mut15</strain>
    </source>
</reference>
<accession>A0ABT0K3I7</accession>
<dbReference type="EMBL" id="JALKFT010000026">
    <property type="protein sequence ID" value="MCK9878064.1"/>
    <property type="molecule type" value="Genomic_DNA"/>
</dbReference>
<gene>
    <name evidence="2" type="ORF">MXD59_20200</name>
</gene>